<dbReference type="EMBL" id="NGAF01000067">
    <property type="protein sequence ID" value="OXR39777.1"/>
    <property type="molecule type" value="Genomic_DNA"/>
</dbReference>
<accession>A0A231GYQ9</accession>
<dbReference type="EMBL" id="NGAF01000017">
    <property type="protein sequence ID" value="OXR41712.1"/>
    <property type="molecule type" value="Genomic_DNA"/>
</dbReference>
<keyword evidence="4" id="KW-1185">Reference proteome</keyword>
<sequence length="406" mass="43402">MAHFVGGHIRQHQPERVVLGQARAAQHEISETAQEFGGRAVFCDHIACDDINPFRHRPAARFGTARRPCAHLRGDHRSRGGPDSSGSQVENPVGEVGSDCLGGDGPAVSWCDGRSTPDDGEVALIAQLPVRPPDRGRLYLLGVQPLHQQAGRGQGPACSYVARQDRVTQLMHERPTPLWLTGFAALGSLLDHPQNVGYGTNIGARRIRQCGNEFRIRERGNYRILPGVNTEFDENPVAIGHGCWPGRVQLGRDLIVGATGDDQAEGPELLCAEGYGGAANAGARRPVVGIDIQPSRANGGGHHPGAVADSDPPSEGLHALGHRVLPHGHTAYGGERLGDRAVRQSGGYEEQQGVLVGGHGRSPHGDRRKFGDVQQAAADRLRHHRHTLRDVESPQELGVGAATRSA</sequence>
<name>A0A231GYQ9_9NOCA</name>
<comment type="caution">
    <text evidence="3">The sequence shown here is derived from an EMBL/GenBank/DDBJ whole genome shotgun (WGS) entry which is preliminary data.</text>
</comment>
<dbReference type="Proteomes" id="UP000215506">
    <property type="component" value="Unassembled WGS sequence"/>
</dbReference>
<protein>
    <submittedName>
        <fullName evidence="3">Uncharacterized protein</fullName>
    </submittedName>
</protein>
<gene>
    <name evidence="3" type="ORF">B7C42_06054</name>
    <name evidence="2" type="ORF">B7C42_08152</name>
</gene>
<organism evidence="3 4">
    <name type="scientific">Nocardia cerradoensis</name>
    <dbReference type="NCBI Taxonomy" id="85688"/>
    <lineage>
        <taxon>Bacteria</taxon>
        <taxon>Bacillati</taxon>
        <taxon>Actinomycetota</taxon>
        <taxon>Actinomycetes</taxon>
        <taxon>Mycobacteriales</taxon>
        <taxon>Nocardiaceae</taxon>
        <taxon>Nocardia</taxon>
    </lineage>
</organism>
<evidence type="ECO:0000313" key="3">
    <source>
        <dbReference type="EMBL" id="OXR41712.1"/>
    </source>
</evidence>
<evidence type="ECO:0000256" key="1">
    <source>
        <dbReference type="SAM" id="MobiDB-lite"/>
    </source>
</evidence>
<proteinExistence type="predicted"/>
<feature type="region of interest" description="Disordered" evidence="1">
    <location>
        <begin position="71"/>
        <end position="96"/>
    </location>
</feature>
<reference evidence="3 4" key="1">
    <citation type="submission" date="2017-07" db="EMBL/GenBank/DDBJ databases">
        <title>First draft Genome Sequence of Nocardia cerradoensis isolated from human infection.</title>
        <authorList>
            <person name="Carrasco G."/>
        </authorList>
    </citation>
    <scope>NUCLEOTIDE SEQUENCE [LARGE SCALE GENOMIC DNA]</scope>
    <source>
        <strain evidence="3 4">CNM20130759</strain>
    </source>
</reference>
<evidence type="ECO:0000313" key="4">
    <source>
        <dbReference type="Proteomes" id="UP000215506"/>
    </source>
</evidence>
<evidence type="ECO:0000313" key="2">
    <source>
        <dbReference type="EMBL" id="OXR39777.1"/>
    </source>
</evidence>
<feature type="region of interest" description="Disordered" evidence="1">
    <location>
        <begin position="344"/>
        <end position="368"/>
    </location>
</feature>
<dbReference type="AlphaFoldDB" id="A0A231GYQ9"/>